<dbReference type="EMBL" id="HACA01003490">
    <property type="protein sequence ID" value="CDW20851.1"/>
    <property type="molecule type" value="Transcribed_RNA"/>
</dbReference>
<proteinExistence type="predicted"/>
<sequence>MTLCDTVIFL</sequence>
<protein>
    <submittedName>
        <fullName evidence="1">Uncharacterized protein</fullName>
    </submittedName>
</protein>
<evidence type="ECO:0000313" key="1">
    <source>
        <dbReference type="EMBL" id="CDW20851.1"/>
    </source>
</evidence>
<accession>A0A0K2T5Z3</accession>
<name>A0A0K2T5Z3_LEPSM</name>
<reference evidence="1" key="1">
    <citation type="submission" date="2014-05" db="EMBL/GenBank/DDBJ databases">
        <authorList>
            <person name="Chronopoulou M."/>
        </authorList>
    </citation>
    <scope>NUCLEOTIDE SEQUENCE</scope>
    <source>
        <tissue evidence="1">Whole organism</tissue>
    </source>
</reference>
<organism evidence="1">
    <name type="scientific">Lepeophtheirus salmonis</name>
    <name type="common">Salmon louse</name>
    <name type="synonym">Caligus salmonis</name>
    <dbReference type="NCBI Taxonomy" id="72036"/>
    <lineage>
        <taxon>Eukaryota</taxon>
        <taxon>Metazoa</taxon>
        <taxon>Ecdysozoa</taxon>
        <taxon>Arthropoda</taxon>
        <taxon>Crustacea</taxon>
        <taxon>Multicrustacea</taxon>
        <taxon>Hexanauplia</taxon>
        <taxon>Copepoda</taxon>
        <taxon>Siphonostomatoida</taxon>
        <taxon>Caligidae</taxon>
        <taxon>Lepeophtheirus</taxon>
    </lineage>
</organism>